<evidence type="ECO:0000313" key="1">
    <source>
        <dbReference type="EMBL" id="KAI3783656.1"/>
    </source>
</evidence>
<keyword evidence="2" id="KW-1185">Reference proteome</keyword>
<protein>
    <submittedName>
        <fullName evidence="1">Uncharacterized protein</fullName>
    </submittedName>
</protein>
<accession>A0ACB9GKX7</accession>
<reference evidence="2" key="1">
    <citation type="journal article" date="2022" name="Mol. Ecol. Resour.">
        <title>The genomes of chicory, endive, great burdock and yacon provide insights into Asteraceae palaeo-polyploidization history and plant inulin production.</title>
        <authorList>
            <person name="Fan W."/>
            <person name="Wang S."/>
            <person name="Wang H."/>
            <person name="Wang A."/>
            <person name="Jiang F."/>
            <person name="Liu H."/>
            <person name="Zhao H."/>
            <person name="Xu D."/>
            <person name="Zhang Y."/>
        </authorList>
    </citation>
    <scope>NUCLEOTIDE SEQUENCE [LARGE SCALE GENOMIC DNA]</scope>
    <source>
        <strain evidence="2">cv. Yunnan</strain>
    </source>
</reference>
<proteinExistence type="predicted"/>
<organism evidence="1 2">
    <name type="scientific">Smallanthus sonchifolius</name>
    <dbReference type="NCBI Taxonomy" id="185202"/>
    <lineage>
        <taxon>Eukaryota</taxon>
        <taxon>Viridiplantae</taxon>
        <taxon>Streptophyta</taxon>
        <taxon>Embryophyta</taxon>
        <taxon>Tracheophyta</taxon>
        <taxon>Spermatophyta</taxon>
        <taxon>Magnoliopsida</taxon>
        <taxon>eudicotyledons</taxon>
        <taxon>Gunneridae</taxon>
        <taxon>Pentapetalae</taxon>
        <taxon>asterids</taxon>
        <taxon>campanulids</taxon>
        <taxon>Asterales</taxon>
        <taxon>Asteraceae</taxon>
        <taxon>Asteroideae</taxon>
        <taxon>Heliantheae alliance</taxon>
        <taxon>Millerieae</taxon>
        <taxon>Smallanthus</taxon>
    </lineage>
</organism>
<comment type="caution">
    <text evidence="1">The sequence shown here is derived from an EMBL/GenBank/DDBJ whole genome shotgun (WGS) entry which is preliminary data.</text>
</comment>
<evidence type="ECO:0000313" key="2">
    <source>
        <dbReference type="Proteomes" id="UP001056120"/>
    </source>
</evidence>
<name>A0ACB9GKX7_9ASTR</name>
<sequence>MIDLLQSSSIHFALTVDPNVYLATLLEFWANATIQTEQDKTMSITFTIKSKPTVLTPAKRTTRLQLDDTNGALTTDKTAIHVAFLELGYGGSFTKDTHLKVNFTPPFSSSGLVIREAIVLDESSIEAHSIEQKSPLRPVCSLIPKTAKHLS</sequence>
<dbReference type="Proteomes" id="UP001056120">
    <property type="component" value="Linkage Group LG14"/>
</dbReference>
<gene>
    <name evidence="1" type="ORF">L1987_42742</name>
</gene>
<reference evidence="1 2" key="2">
    <citation type="journal article" date="2022" name="Mol. Ecol. Resour.">
        <title>The genomes of chicory, endive, great burdock and yacon provide insights into Asteraceae paleo-polyploidization history and plant inulin production.</title>
        <authorList>
            <person name="Fan W."/>
            <person name="Wang S."/>
            <person name="Wang H."/>
            <person name="Wang A."/>
            <person name="Jiang F."/>
            <person name="Liu H."/>
            <person name="Zhao H."/>
            <person name="Xu D."/>
            <person name="Zhang Y."/>
        </authorList>
    </citation>
    <scope>NUCLEOTIDE SEQUENCE [LARGE SCALE GENOMIC DNA]</scope>
    <source>
        <strain evidence="2">cv. Yunnan</strain>
        <tissue evidence="1">Leaves</tissue>
    </source>
</reference>
<dbReference type="EMBL" id="CM042031">
    <property type="protein sequence ID" value="KAI3783656.1"/>
    <property type="molecule type" value="Genomic_DNA"/>
</dbReference>